<dbReference type="InterPro" id="IPR026866">
    <property type="entry name" value="CR006_AAA"/>
</dbReference>
<dbReference type="Pfam" id="PF13166">
    <property type="entry name" value="AAA_13"/>
    <property type="match status" value="1"/>
</dbReference>
<evidence type="ECO:0000259" key="1">
    <source>
        <dbReference type="Pfam" id="PF13166"/>
    </source>
</evidence>
<dbReference type="Gene3D" id="3.40.50.300">
    <property type="entry name" value="P-loop containing nucleotide triphosphate hydrolases"/>
    <property type="match status" value="1"/>
</dbReference>
<dbReference type="AlphaFoldDB" id="A0A5B8RBA2"/>
<protein>
    <recommendedName>
        <fullName evidence="1">Protein CR006 P-loop domain-containing protein</fullName>
    </recommendedName>
</protein>
<gene>
    <name evidence="2" type="ORF">KBTEX_01673</name>
</gene>
<feature type="domain" description="Protein CR006 P-loop" evidence="1">
    <location>
        <begin position="244"/>
        <end position="685"/>
    </location>
</feature>
<dbReference type="InterPro" id="IPR027417">
    <property type="entry name" value="P-loop_NTPase"/>
</dbReference>
<reference evidence="2" key="1">
    <citation type="submission" date="2019-06" db="EMBL/GenBank/DDBJ databases">
        <authorList>
            <person name="Murdoch R.W."/>
            <person name="Fathepure B."/>
        </authorList>
    </citation>
    <scope>NUCLEOTIDE SEQUENCE</scope>
</reference>
<evidence type="ECO:0000313" key="2">
    <source>
        <dbReference type="EMBL" id="QEA05353.1"/>
    </source>
</evidence>
<organism evidence="2">
    <name type="scientific">uncultured organism</name>
    <dbReference type="NCBI Taxonomy" id="155900"/>
    <lineage>
        <taxon>unclassified sequences</taxon>
        <taxon>environmental samples</taxon>
    </lineage>
</organism>
<dbReference type="EMBL" id="MN079099">
    <property type="protein sequence ID" value="QEA05353.1"/>
    <property type="molecule type" value="Genomic_DNA"/>
</dbReference>
<name>A0A5B8RBA2_9ZZZZ</name>
<proteinExistence type="predicted"/>
<accession>A0A5B8RBA2</accession>
<dbReference type="SUPFAM" id="SSF52540">
    <property type="entry name" value="P-loop containing nucleoside triphosphate hydrolases"/>
    <property type="match status" value="1"/>
</dbReference>
<sequence>MLERIHRVKGIGLLHDADGRQHSLKKATLFYADNGVGKSTLASIFRSCASNDPDLIRRRRTIDGNCQPDVLLQFSNGQQSSFANASWNNPRPELLVFDADFVEKNVYAGGQVSTDQRKNLLQFALGTSAVNAQREYDQADNDALAASQLVRDLTSQLSGFHQGLSLQQFRELAEVPDADNQIAELNERIVEAQNIGLIQAKALPNKLDEPAFDVTEIFRIFGSSLSDIDLAAEQRVKQHLDAHAKPNLERWISDGHAYGETESCPYCDQPLQGVELIQAYRSYFNEDYNELKASVADLPRLISSSAPEAIVDRLQASFSTASATIDGWQEHVEIPPPEFDREAAKENLTAIRERLDALRLTKEENLLESVGSDDAKNELISIWGELVGIVRYCNDGIDNAVNLITAYKASLAAVNLDGLRQAIANLEMAKTRHRQDVLDLFSQLDAAIAREADTKAEKQNKKDALNAIMQTTLERYKDRINQLLSAFGAQFSIPNIDFNYRGGLRSSYNLHMRGSNIELAGGIPDFKTSLSESDKRTLAFAFFIASVESDTDLANKVIVIDDPMCSLDLNRKQQTRLILKRVHENCKQLIVLMHDIHFMRSLRDEILRTSPPQDVACVKLRTVANRYSNFDAIDLDKECESAYFKCHRVLGEYLNGAAQSSMEVARSIRPMLEGYLHRRFPGLINSGLLFGQVIDAINDAPQDSPLVYAQNIIDELTEINSYAGQFHHDTNPSADQVQIIDGELRQFVERAIDVVHSGRA</sequence>